<sequence>MATLTVPRESRTSGRPGVAPRRPGGRRFELTPYLFLLPGMALFCVIVAYPLGRSLQISFYDWAVVPTQVSRFIGFDNYVRGLQDSQFWLSLANVGVYLVITVPGQVVIGMLIAVLLDSKLPGRTLFRVLFYLPVVTSWVVVALLFKYLFTTDGGAINWVLHDTLHLVDHNIAWLQGRWTGLMAVSILGIWKGVGWAMVIFLAALSGVSADLKEAAALDGANAWHRFLNVSLPAIRKTLLFVVVLLIIGGFNVFISVLLMTNGGPAGGTEVPLTYMYKQAFGFLDFGYASALSFLLAIAIAVVSFVQFRLFREDSGERR</sequence>
<keyword evidence="6 7" id="KW-0472">Membrane</keyword>
<dbReference type="InterPro" id="IPR051393">
    <property type="entry name" value="ABC_transporter_permease"/>
</dbReference>
<dbReference type="SUPFAM" id="SSF161098">
    <property type="entry name" value="MetI-like"/>
    <property type="match status" value="1"/>
</dbReference>
<evidence type="ECO:0000256" key="2">
    <source>
        <dbReference type="ARBA" id="ARBA00022448"/>
    </source>
</evidence>
<feature type="transmembrane region" description="Helical" evidence="7">
    <location>
        <begin position="181"/>
        <end position="204"/>
    </location>
</feature>
<evidence type="ECO:0000256" key="1">
    <source>
        <dbReference type="ARBA" id="ARBA00004651"/>
    </source>
</evidence>
<dbReference type="PANTHER" id="PTHR30193">
    <property type="entry name" value="ABC TRANSPORTER PERMEASE PROTEIN"/>
    <property type="match status" value="1"/>
</dbReference>
<evidence type="ECO:0000256" key="6">
    <source>
        <dbReference type="ARBA" id="ARBA00023136"/>
    </source>
</evidence>
<feature type="transmembrane region" description="Helical" evidence="7">
    <location>
        <begin position="30"/>
        <end position="52"/>
    </location>
</feature>
<reference evidence="10" key="1">
    <citation type="submission" date="2024-06" db="EMBL/GenBank/DDBJ databases">
        <title>Kribbella sp. strain HUAS MG21 genome sequences.</title>
        <authorList>
            <person name="Mo P."/>
        </authorList>
    </citation>
    <scope>NUCLEOTIDE SEQUENCE</scope>
    <source>
        <strain evidence="10">HUAS MG21</strain>
    </source>
</reference>
<dbReference type="InterPro" id="IPR000515">
    <property type="entry name" value="MetI-like"/>
</dbReference>
<dbReference type="InterPro" id="IPR035906">
    <property type="entry name" value="MetI-like_sf"/>
</dbReference>
<dbReference type="GO" id="GO:0055085">
    <property type="term" value="P:transmembrane transport"/>
    <property type="evidence" value="ECO:0007669"/>
    <property type="project" value="InterPro"/>
</dbReference>
<dbReference type="PANTHER" id="PTHR30193:SF37">
    <property type="entry name" value="INNER MEMBRANE ABC TRANSPORTER PERMEASE PROTEIN YCJO"/>
    <property type="match status" value="1"/>
</dbReference>
<feature type="transmembrane region" description="Helical" evidence="7">
    <location>
        <begin position="285"/>
        <end position="310"/>
    </location>
</feature>
<dbReference type="AlphaFoldDB" id="A0AAU7T6B5"/>
<dbReference type="GO" id="GO:0005886">
    <property type="term" value="C:plasma membrane"/>
    <property type="evidence" value="ECO:0007669"/>
    <property type="project" value="UniProtKB-SubCell"/>
</dbReference>
<dbReference type="CDD" id="cd06261">
    <property type="entry name" value="TM_PBP2"/>
    <property type="match status" value="1"/>
</dbReference>
<feature type="region of interest" description="Disordered" evidence="8">
    <location>
        <begin position="1"/>
        <end position="23"/>
    </location>
</feature>
<keyword evidence="4 7" id="KW-0812">Transmembrane</keyword>
<comment type="subcellular location">
    <subcellularLocation>
        <location evidence="1 7">Cell membrane</location>
        <topology evidence="1 7">Multi-pass membrane protein</topology>
    </subcellularLocation>
</comment>
<evidence type="ECO:0000256" key="7">
    <source>
        <dbReference type="RuleBase" id="RU363032"/>
    </source>
</evidence>
<keyword evidence="3" id="KW-1003">Cell membrane</keyword>
<evidence type="ECO:0000259" key="9">
    <source>
        <dbReference type="PROSITE" id="PS50928"/>
    </source>
</evidence>
<evidence type="ECO:0000256" key="8">
    <source>
        <dbReference type="SAM" id="MobiDB-lite"/>
    </source>
</evidence>
<organism evidence="10">
    <name type="scientific">Kribbella sp. HUAS MG21</name>
    <dbReference type="NCBI Taxonomy" id="3160966"/>
    <lineage>
        <taxon>Bacteria</taxon>
        <taxon>Bacillati</taxon>
        <taxon>Actinomycetota</taxon>
        <taxon>Actinomycetes</taxon>
        <taxon>Propionibacteriales</taxon>
        <taxon>Kribbellaceae</taxon>
        <taxon>Kribbella</taxon>
    </lineage>
</organism>
<evidence type="ECO:0000256" key="3">
    <source>
        <dbReference type="ARBA" id="ARBA00022475"/>
    </source>
</evidence>
<evidence type="ECO:0000256" key="4">
    <source>
        <dbReference type="ARBA" id="ARBA00022692"/>
    </source>
</evidence>
<gene>
    <name evidence="10" type="ORF">ABN611_26965</name>
</gene>
<dbReference type="Pfam" id="PF00528">
    <property type="entry name" value="BPD_transp_1"/>
    <property type="match status" value="1"/>
</dbReference>
<feature type="transmembrane region" description="Helical" evidence="7">
    <location>
        <begin position="94"/>
        <end position="116"/>
    </location>
</feature>
<protein>
    <submittedName>
        <fullName evidence="10">Sugar ABC transporter permease</fullName>
    </submittedName>
</protein>
<evidence type="ECO:0000256" key="5">
    <source>
        <dbReference type="ARBA" id="ARBA00022989"/>
    </source>
</evidence>
<keyword evidence="2 7" id="KW-0813">Transport</keyword>
<dbReference type="Gene3D" id="1.10.3720.10">
    <property type="entry name" value="MetI-like"/>
    <property type="match status" value="1"/>
</dbReference>
<feature type="transmembrane region" description="Helical" evidence="7">
    <location>
        <begin position="238"/>
        <end position="259"/>
    </location>
</feature>
<keyword evidence="5 7" id="KW-1133">Transmembrane helix</keyword>
<feature type="domain" description="ABC transmembrane type-1" evidence="9">
    <location>
        <begin position="91"/>
        <end position="306"/>
    </location>
</feature>
<comment type="similarity">
    <text evidence="7">Belongs to the binding-protein-dependent transport system permease family.</text>
</comment>
<dbReference type="EMBL" id="CP158165">
    <property type="protein sequence ID" value="XBV22194.1"/>
    <property type="molecule type" value="Genomic_DNA"/>
</dbReference>
<evidence type="ECO:0000313" key="10">
    <source>
        <dbReference type="EMBL" id="XBV22194.1"/>
    </source>
</evidence>
<feature type="transmembrane region" description="Helical" evidence="7">
    <location>
        <begin position="128"/>
        <end position="149"/>
    </location>
</feature>
<accession>A0AAU7T6B5</accession>
<name>A0AAU7T6B5_9ACTN</name>
<dbReference type="PROSITE" id="PS50928">
    <property type="entry name" value="ABC_TM1"/>
    <property type="match status" value="1"/>
</dbReference>
<proteinExistence type="inferred from homology"/>
<dbReference type="RefSeq" id="WP_350275040.1">
    <property type="nucleotide sequence ID" value="NZ_CP158165.1"/>
</dbReference>